<evidence type="ECO:0000313" key="2">
    <source>
        <dbReference type="EMBL" id="VFU15153.1"/>
    </source>
</evidence>
<proteinExistence type="predicted"/>
<keyword evidence="1" id="KW-0472">Membrane</keyword>
<dbReference type="EMBL" id="CAADRM010000103">
    <property type="protein sequence ID" value="VFU15153.1"/>
    <property type="molecule type" value="Genomic_DNA"/>
</dbReference>
<reference evidence="2" key="1">
    <citation type="submission" date="2019-03" db="EMBL/GenBank/DDBJ databases">
        <authorList>
            <person name="Hao L."/>
        </authorList>
    </citation>
    <scope>NUCLEOTIDE SEQUENCE</scope>
</reference>
<gene>
    <name evidence="2" type="ORF">SCFA_40033</name>
</gene>
<protein>
    <submittedName>
        <fullName evidence="2">Uncharacterized protein</fullName>
    </submittedName>
</protein>
<feature type="transmembrane region" description="Helical" evidence="1">
    <location>
        <begin position="54"/>
        <end position="71"/>
    </location>
</feature>
<feature type="transmembrane region" description="Helical" evidence="1">
    <location>
        <begin position="22"/>
        <end position="42"/>
    </location>
</feature>
<organism evidence="2">
    <name type="scientific">anaerobic digester metagenome</name>
    <dbReference type="NCBI Taxonomy" id="1263854"/>
    <lineage>
        <taxon>unclassified sequences</taxon>
        <taxon>metagenomes</taxon>
        <taxon>ecological metagenomes</taxon>
    </lineage>
</organism>
<accession>A0A485M076</accession>
<dbReference type="AlphaFoldDB" id="A0A485M076"/>
<sequence>MVWIIIFIPLCIWLGIELISTLNIYTAGGIGITALIYLLIELRQVSQDRNRSRLPLWIMFLMFASVVLGLVW</sequence>
<keyword evidence="1" id="KW-0812">Transmembrane</keyword>
<keyword evidence="1" id="KW-1133">Transmembrane helix</keyword>
<evidence type="ECO:0000256" key="1">
    <source>
        <dbReference type="SAM" id="Phobius"/>
    </source>
</evidence>
<name>A0A485M076_9ZZZZ</name>